<evidence type="ECO:0000313" key="1">
    <source>
        <dbReference type="EMBL" id="TDR72047.1"/>
    </source>
</evidence>
<dbReference type="AlphaFoldDB" id="A0A4R7AZG8"/>
<accession>A0A4R7AZG8</accession>
<dbReference type="Proteomes" id="UP000295611">
    <property type="component" value="Unassembled WGS sequence"/>
</dbReference>
<reference evidence="1 2" key="1">
    <citation type="submission" date="2019-03" db="EMBL/GenBank/DDBJ databases">
        <title>Genomic Encyclopedia of Type Strains, Phase III (KMG-III): the genomes of soil and plant-associated and newly described type strains.</title>
        <authorList>
            <person name="Whitman W."/>
        </authorList>
    </citation>
    <scope>NUCLEOTIDE SEQUENCE [LARGE SCALE GENOMIC DNA]</scope>
    <source>
        <strain evidence="1 2">CECT 8976</strain>
    </source>
</reference>
<sequence length="226" mass="25190">MSESPGELCHLSLTLGQLSTIKQNLLPGRAYSQRISLALALQLAQMKVERDYFDWVVDQLDFLEGLCVSSCVVASTQFKHAPLFPLWHAHYSTPSDIARNLRQNITGKQGARWLHSLINEVATQCGENPDVWPGVLAHRMVIDGYRHRTRQGESATIHEMPPGEPRGQGLTGEWIIYGKHQGENYYLSLATHAEAEPEQVADLYERLQGSCQAEFPFLFSADSGAG</sequence>
<organism evidence="1 2">
    <name type="scientific">Paludibacterium purpuratum</name>
    <dbReference type="NCBI Taxonomy" id="1144873"/>
    <lineage>
        <taxon>Bacteria</taxon>
        <taxon>Pseudomonadati</taxon>
        <taxon>Pseudomonadota</taxon>
        <taxon>Betaproteobacteria</taxon>
        <taxon>Neisseriales</taxon>
        <taxon>Chromobacteriaceae</taxon>
        <taxon>Paludibacterium</taxon>
    </lineage>
</organism>
<dbReference type="OrthoDB" id="8778623at2"/>
<name>A0A4R7AZG8_9NEIS</name>
<evidence type="ECO:0000313" key="2">
    <source>
        <dbReference type="Proteomes" id="UP000295611"/>
    </source>
</evidence>
<gene>
    <name evidence="1" type="ORF">DFP86_11755</name>
</gene>
<keyword evidence="2" id="KW-1185">Reference proteome</keyword>
<protein>
    <submittedName>
        <fullName evidence="1">Uncharacterized protein</fullName>
    </submittedName>
</protein>
<comment type="caution">
    <text evidence="1">The sequence shown here is derived from an EMBL/GenBank/DDBJ whole genome shotgun (WGS) entry which is preliminary data.</text>
</comment>
<proteinExistence type="predicted"/>
<dbReference type="RefSeq" id="WP_133683691.1">
    <property type="nucleotide sequence ID" value="NZ_SNZP01000017.1"/>
</dbReference>
<dbReference type="EMBL" id="SNZP01000017">
    <property type="protein sequence ID" value="TDR72047.1"/>
    <property type="molecule type" value="Genomic_DNA"/>
</dbReference>